<accession>A0A8H7R9P3</accession>
<comment type="caution">
    <text evidence="2">The sequence shown here is derived from an EMBL/GenBank/DDBJ whole genome shotgun (WGS) entry which is preliminary data.</text>
</comment>
<feature type="compositionally biased region" description="Polar residues" evidence="1">
    <location>
        <begin position="152"/>
        <end position="171"/>
    </location>
</feature>
<name>A0A8H7R9P3_9FUNG</name>
<feature type="region of interest" description="Disordered" evidence="1">
    <location>
        <begin position="26"/>
        <end position="64"/>
    </location>
</feature>
<feature type="region of interest" description="Disordered" evidence="1">
    <location>
        <begin position="275"/>
        <end position="337"/>
    </location>
</feature>
<feature type="region of interest" description="Disordered" evidence="1">
    <location>
        <begin position="145"/>
        <end position="181"/>
    </location>
</feature>
<feature type="compositionally biased region" description="Basic residues" evidence="1">
    <location>
        <begin position="172"/>
        <end position="181"/>
    </location>
</feature>
<dbReference type="OrthoDB" id="96345at2759"/>
<evidence type="ECO:0000313" key="3">
    <source>
        <dbReference type="Proteomes" id="UP000646827"/>
    </source>
</evidence>
<dbReference type="AlphaFoldDB" id="A0A8H7R9P3"/>
<protein>
    <submittedName>
        <fullName evidence="2">Uncharacterized protein</fullName>
    </submittedName>
</protein>
<keyword evidence="3" id="KW-1185">Reference proteome</keyword>
<feature type="compositionally biased region" description="Basic and acidic residues" evidence="1">
    <location>
        <begin position="275"/>
        <end position="284"/>
    </location>
</feature>
<feature type="compositionally biased region" description="Acidic residues" evidence="1">
    <location>
        <begin position="305"/>
        <end position="322"/>
    </location>
</feature>
<dbReference type="EMBL" id="JAEPRB010001142">
    <property type="protein sequence ID" value="KAG2207284.1"/>
    <property type="molecule type" value="Genomic_DNA"/>
</dbReference>
<gene>
    <name evidence="2" type="ORF">INT45_012764</name>
</gene>
<evidence type="ECO:0000256" key="1">
    <source>
        <dbReference type="SAM" id="MobiDB-lite"/>
    </source>
</evidence>
<dbReference type="Proteomes" id="UP000646827">
    <property type="component" value="Unassembled WGS sequence"/>
</dbReference>
<proteinExistence type="predicted"/>
<evidence type="ECO:0000313" key="2">
    <source>
        <dbReference type="EMBL" id="KAG2207284.1"/>
    </source>
</evidence>
<sequence length="337" mass="38206">MHRTKHTVGCHLQEWVTKFNKAQDLVNRGTGGGGPSGEGSILNEQMDPNDSGDDNDNTQDSNVTDIKSQIKRIFKYYYELEAVMGDTHSSNPLYLSESIHFRSPSVPSSQVQTSAPEVSMTTYTTAVDSAVDELNDRDHNEFISEEAATDRGLQTEQNQQSSFSTQDVSSRSKNKKEKQMKKNPIAQIIWDINQHNSKYFEKGLAIKQALAKHKQKTDLELLAIKRQANLIKERESKTNLIKAMADAGFSTDLIQKELTKDSKKEKECQRLYNDEREGISKSDDDNVSLDSTLQASVLDYHERDAVDDEELESEDNESDDESIIIMENQQREEEDDE</sequence>
<organism evidence="2 3">
    <name type="scientific">Circinella minor</name>
    <dbReference type="NCBI Taxonomy" id="1195481"/>
    <lineage>
        <taxon>Eukaryota</taxon>
        <taxon>Fungi</taxon>
        <taxon>Fungi incertae sedis</taxon>
        <taxon>Mucoromycota</taxon>
        <taxon>Mucoromycotina</taxon>
        <taxon>Mucoromycetes</taxon>
        <taxon>Mucorales</taxon>
        <taxon>Lichtheimiaceae</taxon>
        <taxon>Circinella</taxon>
    </lineage>
</organism>
<reference evidence="2 3" key="1">
    <citation type="submission" date="2020-12" db="EMBL/GenBank/DDBJ databases">
        <title>Metabolic potential, ecology and presence of endohyphal bacteria is reflected in genomic diversity of Mucoromycotina.</title>
        <authorList>
            <person name="Muszewska A."/>
            <person name="Okrasinska A."/>
            <person name="Steczkiewicz K."/>
            <person name="Drgas O."/>
            <person name="Orlowska M."/>
            <person name="Perlinska-Lenart U."/>
            <person name="Aleksandrzak-Piekarczyk T."/>
            <person name="Szatraj K."/>
            <person name="Zielenkiewicz U."/>
            <person name="Pilsyk S."/>
            <person name="Malc E."/>
            <person name="Mieczkowski P."/>
            <person name="Kruszewska J.S."/>
            <person name="Biernat P."/>
            <person name="Pawlowska J."/>
        </authorList>
    </citation>
    <scope>NUCLEOTIDE SEQUENCE [LARGE SCALE GENOMIC DNA]</scope>
    <source>
        <strain evidence="2 3">CBS 142.35</strain>
    </source>
</reference>